<organism evidence="2 3">
    <name type="scientific">Sulfitobacter porphyrae</name>
    <dbReference type="NCBI Taxonomy" id="1246864"/>
    <lineage>
        <taxon>Bacteria</taxon>
        <taxon>Pseudomonadati</taxon>
        <taxon>Pseudomonadota</taxon>
        <taxon>Alphaproteobacteria</taxon>
        <taxon>Rhodobacterales</taxon>
        <taxon>Roseobacteraceae</taxon>
        <taxon>Sulfitobacter</taxon>
    </lineage>
</organism>
<keyword evidence="1" id="KW-0812">Transmembrane</keyword>
<name>A0ABW2B0Q3_9RHOB</name>
<protein>
    <submittedName>
        <fullName evidence="2">Uncharacterized protein</fullName>
    </submittedName>
</protein>
<sequence length="143" mass="15678">MDRGNIFSGGAFRVTVYATSTLLTVFVLTGIVGYRYLQQAQYEHARNWAQPVIGMFQNLYAEGGDAAVAERVQHMADWQDPASRLLSVYRESGDVIGGAFKLRIAPRAGMSGPSFPRRTAVNPAIIICSRSRSARILLSLAKI</sequence>
<comment type="caution">
    <text evidence="2">The sequence shown here is derived from an EMBL/GenBank/DDBJ whole genome shotgun (WGS) entry which is preliminary data.</text>
</comment>
<evidence type="ECO:0000256" key="1">
    <source>
        <dbReference type="SAM" id="Phobius"/>
    </source>
</evidence>
<proteinExistence type="predicted"/>
<gene>
    <name evidence="2" type="ORF">ACFQFQ_01450</name>
</gene>
<evidence type="ECO:0000313" key="2">
    <source>
        <dbReference type="EMBL" id="MFC6758468.1"/>
    </source>
</evidence>
<keyword evidence="3" id="KW-1185">Reference proteome</keyword>
<reference evidence="3" key="1">
    <citation type="journal article" date="2019" name="Int. J. Syst. Evol. Microbiol.">
        <title>The Global Catalogue of Microorganisms (GCM) 10K type strain sequencing project: providing services to taxonomists for standard genome sequencing and annotation.</title>
        <authorList>
            <consortium name="The Broad Institute Genomics Platform"/>
            <consortium name="The Broad Institute Genome Sequencing Center for Infectious Disease"/>
            <person name="Wu L."/>
            <person name="Ma J."/>
        </authorList>
    </citation>
    <scope>NUCLEOTIDE SEQUENCE [LARGE SCALE GENOMIC DNA]</scope>
    <source>
        <strain evidence="3">CCUG 66188</strain>
    </source>
</reference>
<keyword evidence="1" id="KW-0472">Membrane</keyword>
<keyword evidence="1" id="KW-1133">Transmembrane helix</keyword>
<dbReference type="EMBL" id="JBHSWG010000001">
    <property type="protein sequence ID" value="MFC6758468.1"/>
    <property type="molecule type" value="Genomic_DNA"/>
</dbReference>
<feature type="transmembrane region" description="Helical" evidence="1">
    <location>
        <begin position="16"/>
        <end position="37"/>
    </location>
</feature>
<evidence type="ECO:0000313" key="3">
    <source>
        <dbReference type="Proteomes" id="UP001596353"/>
    </source>
</evidence>
<accession>A0ABW2B0Q3</accession>
<dbReference type="Proteomes" id="UP001596353">
    <property type="component" value="Unassembled WGS sequence"/>
</dbReference>